<protein>
    <submittedName>
        <fullName evidence="1">Uncharacterized protein</fullName>
    </submittedName>
</protein>
<dbReference type="Gene3D" id="3.30.390.10">
    <property type="entry name" value="Enolase-like, N-terminal domain"/>
    <property type="match status" value="1"/>
</dbReference>
<evidence type="ECO:0000313" key="1">
    <source>
        <dbReference type="EMBL" id="WPU63762.1"/>
    </source>
</evidence>
<keyword evidence="2" id="KW-1185">Reference proteome</keyword>
<dbReference type="KEGG" id="psti:SOO65_13795"/>
<evidence type="ECO:0000313" key="2">
    <source>
        <dbReference type="Proteomes" id="UP001324634"/>
    </source>
</evidence>
<dbReference type="SUPFAM" id="SSF51604">
    <property type="entry name" value="Enolase C-terminal domain-like"/>
    <property type="match status" value="1"/>
</dbReference>
<dbReference type="AlphaFoldDB" id="A0AAX4HKJ1"/>
<organism evidence="1 2">
    <name type="scientific">Peredibacter starrii</name>
    <dbReference type="NCBI Taxonomy" id="28202"/>
    <lineage>
        <taxon>Bacteria</taxon>
        <taxon>Pseudomonadati</taxon>
        <taxon>Bdellovibrionota</taxon>
        <taxon>Bacteriovoracia</taxon>
        <taxon>Bacteriovoracales</taxon>
        <taxon>Bacteriovoracaceae</taxon>
        <taxon>Peredibacter</taxon>
    </lineage>
</organism>
<dbReference type="InterPro" id="IPR029017">
    <property type="entry name" value="Enolase-like_N"/>
</dbReference>
<dbReference type="Proteomes" id="UP001324634">
    <property type="component" value="Chromosome"/>
</dbReference>
<accession>A0AAX4HKJ1</accession>
<dbReference type="InterPro" id="IPR036849">
    <property type="entry name" value="Enolase-like_C_sf"/>
</dbReference>
<sequence>MKVFYSPYSLTPLKKMNRLSSMERKSGIYLKAQLGDKVLFADYFPHLPLGDRGSDQFLEEFKFQKDEYDRKVFDLLLRDHLFQKITPKRFFNHQLWSGFEEITGNVVKYKIHHSQDRNFLTALERGIRVRLDANALFDRKSFMEFMSDIPEQYYPLINYIEDPLLAKDWSDLIIPTARDFIKGEPFDYQIYKPNREFKPLDDCICIYSSYMGGDLGRWHAHCELMDNGNFAYIHGIISDGYFEEQIPFHKGGYKEGFIADMDATNKIYKKVNDMDWKLLCSM</sequence>
<gene>
    <name evidence="1" type="ORF">SOO65_13795</name>
</gene>
<dbReference type="EMBL" id="CP139487">
    <property type="protein sequence ID" value="WPU63762.1"/>
    <property type="molecule type" value="Genomic_DNA"/>
</dbReference>
<proteinExistence type="predicted"/>
<dbReference type="Gene3D" id="3.20.20.120">
    <property type="entry name" value="Enolase-like C-terminal domain"/>
    <property type="match status" value="1"/>
</dbReference>
<reference evidence="1 2" key="1">
    <citation type="submission" date="2023-11" db="EMBL/GenBank/DDBJ databases">
        <title>Peredibacter starrii A3.12.</title>
        <authorList>
            <person name="Mitchell R.J."/>
        </authorList>
    </citation>
    <scope>NUCLEOTIDE SEQUENCE [LARGE SCALE GENOMIC DNA]</scope>
    <source>
        <strain evidence="1 2">A3.12</strain>
    </source>
</reference>
<dbReference type="RefSeq" id="WP_321391102.1">
    <property type="nucleotide sequence ID" value="NZ_CP139487.1"/>
</dbReference>
<name>A0AAX4HKJ1_9BACT</name>